<dbReference type="EMBL" id="CAKOGL010000014">
    <property type="protein sequence ID" value="CAH2094350.1"/>
    <property type="molecule type" value="Genomic_DNA"/>
</dbReference>
<comment type="caution">
    <text evidence="2">The sequence shown here is derived from an EMBL/GenBank/DDBJ whole genome shotgun (WGS) entry which is preliminary data.</text>
</comment>
<sequence>MFSKEIETIGQNYEAEISKLNVQISNLNHNLDEMSEKYNKATKEICEHESAFDELLQLSRYNEERFNSLVNQECQCSNSDHTKPSCEISKETDFSSVVNKPVPKDSILMYSDELGKNMGTRLYNVSDKPVCNICMPGAAIGEIMDKVLNCTYDPAVRPHPPLQGGPRVPRTLLRDPQAAAPSSTLLCDAPRTFASHLRGLLNKELELELFLNNYNIDVICITEHWLKEYQIVFNFEKHQVASSFSRKTAIHGGSLIIVKRDLKLKVRKDIVSLSIERTIELACVELTHCIIVSIYRPPGACYEQFESVLEEVISKLTGECNKDIMTSGDFNINLLDNNILSKIFLSLFKCCNLTNLFLEPTRITNSTATCIDNIFTDGTPSYSTIINKLPSDHCGQLVGFNYNK</sequence>
<dbReference type="Gene3D" id="3.60.10.10">
    <property type="entry name" value="Endonuclease/exonuclease/phosphatase"/>
    <property type="match status" value="1"/>
</dbReference>
<organism evidence="2 3">
    <name type="scientific">Euphydryas editha</name>
    <name type="common">Edith's checkerspot</name>
    <dbReference type="NCBI Taxonomy" id="104508"/>
    <lineage>
        <taxon>Eukaryota</taxon>
        <taxon>Metazoa</taxon>
        <taxon>Ecdysozoa</taxon>
        <taxon>Arthropoda</taxon>
        <taxon>Hexapoda</taxon>
        <taxon>Insecta</taxon>
        <taxon>Pterygota</taxon>
        <taxon>Neoptera</taxon>
        <taxon>Endopterygota</taxon>
        <taxon>Lepidoptera</taxon>
        <taxon>Glossata</taxon>
        <taxon>Ditrysia</taxon>
        <taxon>Papilionoidea</taxon>
        <taxon>Nymphalidae</taxon>
        <taxon>Nymphalinae</taxon>
        <taxon>Euphydryas</taxon>
    </lineage>
</organism>
<dbReference type="PANTHER" id="PTHR33776">
    <property type="entry name" value="ENDO/EXONUCLEASE/PHOSPHATASE DOMAIN-CONTAINING PROTEIN"/>
    <property type="match status" value="1"/>
</dbReference>
<name>A0AAU9U9D0_EUPED</name>
<keyword evidence="1" id="KW-0175">Coiled coil</keyword>
<evidence type="ECO:0000256" key="1">
    <source>
        <dbReference type="SAM" id="Coils"/>
    </source>
</evidence>
<protein>
    <recommendedName>
        <fullName evidence="4">Endonuclease/exonuclease/phosphatase domain-containing protein</fullName>
    </recommendedName>
</protein>
<evidence type="ECO:0000313" key="3">
    <source>
        <dbReference type="Proteomes" id="UP001153954"/>
    </source>
</evidence>
<dbReference type="AlphaFoldDB" id="A0AAU9U9D0"/>
<dbReference type="PANTHER" id="PTHR33776:SF4">
    <property type="entry name" value="ENDONUCLEASE_EXONUCLEASE_PHOSPHATASE DOMAIN-CONTAINING PROTEIN"/>
    <property type="match status" value="1"/>
</dbReference>
<dbReference type="Proteomes" id="UP001153954">
    <property type="component" value="Unassembled WGS sequence"/>
</dbReference>
<evidence type="ECO:0008006" key="4">
    <source>
        <dbReference type="Google" id="ProtNLM"/>
    </source>
</evidence>
<accession>A0AAU9U9D0</accession>
<keyword evidence="3" id="KW-1185">Reference proteome</keyword>
<gene>
    <name evidence="2" type="ORF">EEDITHA_LOCUS9923</name>
</gene>
<feature type="coiled-coil region" evidence="1">
    <location>
        <begin position="10"/>
        <end position="44"/>
    </location>
</feature>
<evidence type="ECO:0000313" key="2">
    <source>
        <dbReference type="EMBL" id="CAH2094350.1"/>
    </source>
</evidence>
<dbReference type="SUPFAM" id="SSF56219">
    <property type="entry name" value="DNase I-like"/>
    <property type="match status" value="1"/>
</dbReference>
<reference evidence="2" key="1">
    <citation type="submission" date="2022-03" db="EMBL/GenBank/DDBJ databases">
        <authorList>
            <person name="Tunstrom K."/>
        </authorList>
    </citation>
    <scope>NUCLEOTIDE SEQUENCE</scope>
</reference>
<dbReference type="InterPro" id="IPR036691">
    <property type="entry name" value="Endo/exonu/phosph_ase_sf"/>
</dbReference>
<proteinExistence type="predicted"/>